<dbReference type="Pfam" id="PF00456">
    <property type="entry name" value="Transketolase_N"/>
    <property type="match status" value="1"/>
</dbReference>
<dbReference type="InterPro" id="IPR029061">
    <property type="entry name" value="THDP-binding"/>
</dbReference>
<dbReference type="PANTHER" id="PTHR47514:SF1">
    <property type="entry name" value="TRANSKETOLASE N-TERMINAL SECTION-RELATED"/>
    <property type="match status" value="1"/>
</dbReference>
<evidence type="ECO:0000259" key="4">
    <source>
        <dbReference type="Pfam" id="PF00456"/>
    </source>
</evidence>
<dbReference type="PANTHER" id="PTHR47514">
    <property type="entry name" value="TRANSKETOLASE N-TERMINAL SECTION-RELATED"/>
    <property type="match status" value="1"/>
</dbReference>
<organism evidence="5 6">
    <name type="scientific">Streptomyces lydicus</name>
    <dbReference type="NCBI Taxonomy" id="47763"/>
    <lineage>
        <taxon>Bacteria</taxon>
        <taxon>Bacillati</taxon>
        <taxon>Actinomycetota</taxon>
        <taxon>Actinomycetes</taxon>
        <taxon>Kitasatosporales</taxon>
        <taxon>Streptomycetaceae</taxon>
        <taxon>Streptomyces</taxon>
    </lineage>
</organism>
<gene>
    <name evidence="5" type="ORF">SL103_03085</name>
</gene>
<evidence type="ECO:0000256" key="3">
    <source>
        <dbReference type="ARBA" id="ARBA00023052"/>
    </source>
</evidence>
<dbReference type="EMBL" id="CP017157">
    <property type="protein sequence ID" value="AOP45359.1"/>
    <property type="molecule type" value="Genomic_DNA"/>
</dbReference>
<dbReference type="KEGG" id="slc:SL103_03085"/>
<sequence>MTAVLDGPTGTEALAATLAERALQARRLVVDMAASERGCHLGGSLSVLDILIAALHRAAADDGTEVVLSKGHAAAGLYAALHVSGMLPENPAPLYGRAGQPYTGHPGPKVPGVRFPTGSLGHGVPYAAGWALARRLGGQRGLGIAVAGDGELQEGLVWETCQVAAAQELGNFVLVVDRNGGQNDGLVADISPLPHLTERFAAFGFEVAEVDGHDPAALGELFATDRSAARSPLAVVAHTVKGKGVPAVEGKAGSHYVTIDATRAAKWKRAIR</sequence>
<evidence type="ECO:0000256" key="1">
    <source>
        <dbReference type="ARBA" id="ARBA00001964"/>
    </source>
</evidence>
<comment type="similarity">
    <text evidence="2">Belongs to the transketolase family.</text>
</comment>
<dbReference type="GO" id="GO:0000287">
    <property type="term" value="F:magnesium ion binding"/>
    <property type="evidence" value="ECO:0007669"/>
    <property type="project" value="UniProtKB-ARBA"/>
</dbReference>
<evidence type="ECO:0000313" key="6">
    <source>
        <dbReference type="Proteomes" id="UP000094094"/>
    </source>
</evidence>
<proteinExistence type="inferred from homology"/>
<evidence type="ECO:0000313" key="5">
    <source>
        <dbReference type="EMBL" id="AOP45359.1"/>
    </source>
</evidence>
<keyword evidence="3" id="KW-0786">Thiamine pyrophosphate</keyword>
<protein>
    <submittedName>
        <fullName evidence="5">Transketolase</fullName>
    </submittedName>
</protein>
<dbReference type="AlphaFoldDB" id="A0A1D7VF50"/>
<accession>A0A1D7VF50</accession>
<feature type="domain" description="Transketolase N-terminal" evidence="4">
    <location>
        <begin position="25"/>
        <end position="268"/>
    </location>
</feature>
<evidence type="ECO:0000256" key="2">
    <source>
        <dbReference type="ARBA" id="ARBA00007131"/>
    </source>
</evidence>
<dbReference type="InterPro" id="IPR005474">
    <property type="entry name" value="Transketolase_N"/>
</dbReference>
<dbReference type="Gene3D" id="3.40.50.970">
    <property type="match status" value="1"/>
</dbReference>
<dbReference type="RefSeq" id="WP_069567194.1">
    <property type="nucleotide sequence ID" value="NZ_CP017157.1"/>
</dbReference>
<dbReference type="Proteomes" id="UP000094094">
    <property type="component" value="Chromosome"/>
</dbReference>
<dbReference type="SUPFAM" id="SSF52518">
    <property type="entry name" value="Thiamin diphosphate-binding fold (THDP-binding)"/>
    <property type="match status" value="1"/>
</dbReference>
<reference evidence="5 6" key="1">
    <citation type="submission" date="2016-09" db="EMBL/GenBank/DDBJ databases">
        <title>Complete genome sequencing of Streptomyces lydicus 103 and metabolic pathways analysis of antibiotic biosynthesis.</title>
        <authorList>
            <person name="Jia N."/>
            <person name="Ding M.-Z."/>
            <person name="Gao F."/>
            <person name="Yuan Y.-J."/>
        </authorList>
    </citation>
    <scope>NUCLEOTIDE SEQUENCE [LARGE SCALE GENOMIC DNA]</scope>
    <source>
        <strain evidence="5 6">103</strain>
    </source>
</reference>
<dbReference type="OrthoDB" id="8732661at2"/>
<comment type="cofactor">
    <cofactor evidence="1">
        <name>thiamine diphosphate</name>
        <dbReference type="ChEBI" id="CHEBI:58937"/>
    </cofactor>
</comment>
<name>A0A1D7VF50_9ACTN</name>
<keyword evidence="6" id="KW-1185">Reference proteome</keyword>